<accession>A0A1F5XG66</accession>
<dbReference type="GO" id="GO:0071555">
    <property type="term" value="P:cell wall organization"/>
    <property type="evidence" value="ECO:0007669"/>
    <property type="project" value="UniProtKB-KW"/>
</dbReference>
<evidence type="ECO:0000256" key="9">
    <source>
        <dbReference type="RuleBase" id="RU004016"/>
    </source>
</evidence>
<evidence type="ECO:0000256" key="6">
    <source>
        <dbReference type="ARBA" id="ARBA00023316"/>
    </source>
</evidence>
<evidence type="ECO:0000313" key="11">
    <source>
        <dbReference type="EMBL" id="OGF86932.1"/>
    </source>
</evidence>
<feature type="binding site" evidence="8">
    <location>
        <position position="236"/>
    </location>
    <ligand>
        <name>substrate</name>
    </ligand>
</feature>
<dbReference type="AlphaFoldDB" id="A0A1F5XG66"/>
<dbReference type="Proteomes" id="UP000177346">
    <property type="component" value="Unassembled WGS sequence"/>
</dbReference>
<dbReference type="EMBL" id="MFIF01000009">
    <property type="protein sequence ID" value="OGF86932.1"/>
    <property type="molecule type" value="Genomic_DNA"/>
</dbReference>
<feature type="active site" evidence="7">
    <location>
        <position position="125"/>
    </location>
</feature>
<evidence type="ECO:0000256" key="1">
    <source>
        <dbReference type="ARBA" id="ARBA00007164"/>
    </source>
</evidence>
<dbReference type="Pfam" id="PF00768">
    <property type="entry name" value="Peptidase_S11"/>
    <property type="match status" value="1"/>
</dbReference>
<evidence type="ECO:0000256" key="7">
    <source>
        <dbReference type="PIRSR" id="PIRSR618044-1"/>
    </source>
</evidence>
<dbReference type="GO" id="GO:0008360">
    <property type="term" value="P:regulation of cell shape"/>
    <property type="evidence" value="ECO:0007669"/>
    <property type="project" value="UniProtKB-KW"/>
</dbReference>
<evidence type="ECO:0000256" key="3">
    <source>
        <dbReference type="ARBA" id="ARBA00022801"/>
    </source>
</evidence>
<keyword evidence="6" id="KW-0961">Cell wall biogenesis/degradation</keyword>
<dbReference type="PRINTS" id="PR00725">
    <property type="entry name" value="DADACBPTASE1"/>
</dbReference>
<evidence type="ECO:0000256" key="2">
    <source>
        <dbReference type="ARBA" id="ARBA00022729"/>
    </source>
</evidence>
<dbReference type="InterPro" id="IPR012338">
    <property type="entry name" value="Beta-lactam/transpept-like"/>
</dbReference>
<proteinExistence type="inferred from homology"/>
<keyword evidence="5" id="KW-0573">Peptidoglycan synthesis</keyword>
<organism evidence="11 12">
    <name type="scientific">Candidatus Giovannonibacteria bacterium RIFCSPLOWO2_01_FULL_46_32</name>
    <dbReference type="NCBI Taxonomy" id="1798353"/>
    <lineage>
        <taxon>Bacteria</taxon>
        <taxon>Candidatus Giovannoniibacteriota</taxon>
    </lineage>
</organism>
<dbReference type="InterPro" id="IPR001967">
    <property type="entry name" value="Peptidase_S11_N"/>
</dbReference>
<keyword evidence="3" id="KW-0378">Hydrolase</keyword>
<feature type="active site" description="Proton acceptor" evidence="7">
    <location>
        <position position="74"/>
    </location>
</feature>
<comment type="similarity">
    <text evidence="1 9">Belongs to the peptidase S11 family.</text>
</comment>
<sequence length="284" mass="31046">MKMKKPAIFIFAILFLLISSFIKVEKRAARPSAAPQSPAPEIEARSALAKDLVSHEILLKKNEKEPLPLASIAKIISALVILDENMADEEVAVSRDAIEAPEPSSLRVREHFKIGDLLAMVIVESSNDAISALVEHTIQKENKNRDWFLDLMRQKAESFGALSMNFYNISGLDISTDTAGGYGSAEDVMKIAEASLGSPLWQFGETREIISREGIRHALKPTNALAPELTPLIGAKTGYTDLAGGNLLVIVEYPIGRPLGIVVLGSSEQGRFSDAKRILEWIKL</sequence>
<gene>
    <name evidence="11" type="ORF">A3B19_00660</name>
</gene>
<evidence type="ECO:0000259" key="10">
    <source>
        <dbReference type="Pfam" id="PF00768"/>
    </source>
</evidence>
<dbReference type="GO" id="GO:0009252">
    <property type="term" value="P:peptidoglycan biosynthetic process"/>
    <property type="evidence" value="ECO:0007669"/>
    <property type="project" value="UniProtKB-KW"/>
</dbReference>
<dbReference type="Gene3D" id="3.40.710.10">
    <property type="entry name" value="DD-peptidase/beta-lactamase superfamily"/>
    <property type="match status" value="1"/>
</dbReference>
<evidence type="ECO:0000313" key="12">
    <source>
        <dbReference type="Proteomes" id="UP000177346"/>
    </source>
</evidence>
<protein>
    <recommendedName>
        <fullName evidence="10">Peptidase S11 D-alanyl-D-alanine carboxypeptidase A N-terminal domain-containing protein</fullName>
    </recommendedName>
</protein>
<evidence type="ECO:0000256" key="5">
    <source>
        <dbReference type="ARBA" id="ARBA00022984"/>
    </source>
</evidence>
<evidence type="ECO:0000256" key="8">
    <source>
        <dbReference type="PIRSR" id="PIRSR618044-2"/>
    </source>
</evidence>
<feature type="domain" description="Peptidase S11 D-alanyl-D-alanine carboxypeptidase A N-terminal" evidence="10">
    <location>
        <begin position="39"/>
        <end position="265"/>
    </location>
</feature>
<keyword evidence="4" id="KW-0133">Cell shape</keyword>
<dbReference type="SUPFAM" id="SSF56601">
    <property type="entry name" value="beta-lactamase/transpeptidase-like"/>
    <property type="match status" value="1"/>
</dbReference>
<reference evidence="11 12" key="1">
    <citation type="journal article" date="2016" name="Nat. Commun.">
        <title>Thousands of microbial genomes shed light on interconnected biogeochemical processes in an aquifer system.</title>
        <authorList>
            <person name="Anantharaman K."/>
            <person name="Brown C.T."/>
            <person name="Hug L.A."/>
            <person name="Sharon I."/>
            <person name="Castelle C.J."/>
            <person name="Probst A.J."/>
            <person name="Thomas B.C."/>
            <person name="Singh A."/>
            <person name="Wilkins M.J."/>
            <person name="Karaoz U."/>
            <person name="Brodie E.L."/>
            <person name="Williams K.H."/>
            <person name="Hubbard S.S."/>
            <person name="Banfield J.F."/>
        </authorList>
    </citation>
    <scope>NUCLEOTIDE SEQUENCE [LARGE SCALE GENOMIC DNA]</scope>
</reference>
<dbReference type="InterPro" id="IPR018044">
    <property type="entry name" value="Peptidase_S11"/>
</dbReference>
<dbReference type="GO" id="GO:0006508">
    <property type="term" value="P:proteolysis"/>
    <property type="evidence" value="ECO:0007669"/>
    <property type="project" value="InterPro"/>
</dbReference>
<evidence type="ECO:0000256" key="4">
    <source>
        <dbReference type="ARBA" id="ARBA00022960"/>
    </source>
</evidence>
<dbReference type="GO" id="GO:0009002">
    <property type="term" value="F:serine-type D-Ala-D-Ala carboxypeptidase activity"/>
    <property type="evidence" value="ECO:0007669"/>
    <property type="project" value="InterPro"/>
</dbReference>
<comment type="caution">
    <text evidence="11">The sequence shown here is derived from an EMBL/GenBank/DDBJ whole genome shotgun (WGS) entry which is preliminary data.</text>
</comment>
<keyword evidence="2" id="KW-0732">Signal</keyword>
<feature type="active site" description="Acyl-ester intermediate" evidence="7">
    <location>
        <position position="71"/>
    </location>
</feature>
<name>A0A1F5XG66_9BACT</name>